<evidence type="ECO:0000256" key="1">
    <source>
        <dbReference type="SAM" id="MobiDB-lite"/>
    </source>
</evidence>
<dbReference type="AlphaFoldDB" id="A0A9D4RX94"/>
<feature type="region of interest" description="Disordered" evidence="1">
    <location>
        <begin position="8"/>
        <end position="30"/>
    </location>
</feature>
<proteinExistence type="predicted"/>
<protein>
    <submittedName>
        <fullName evidence="2">Uncharacterized protein</fullName>
    </submittedName>
</protein>
<gene>
    <name evidence="2" type="ORF">DPMN_008702</name>
</gene>
<evidence type="ECO:0000313" key="3">
    <source>
        <dbReference type="Proteomes" id="UP000828390"/>
    </source>
</evidence>
<reference evidence="2" key="2">
    <citation type="submission" date="2020-11" db="EMBL/GenBank/DDBJ databases">
        <authorList>
            <person name="McCartney M.A."/>
            <person name="Auch B."/>
            <person name="Kono T."/>
            <person name="Mallez S."/>
            <person name="Becker A."/>
            <person name="Gohl D.M."/>
            <person name="Silverstein K.A.T."/>
            <person name="Koren S."/>
            <person name="Bechman K.B."/>
            <person name="Herman A."/>
            <person name="Abrahante J.E."/>
            <person name="Garbe J."/>
        </authorList>
    </citation>
    <scope>NUCLEOTIDE SEQUENCE</scope>
    <source>
        <strain evidence="2">Duluth1</strain>
        <tissue evidence="2">Whole animal</tissue>
    </source>
</reference>
<dbReference type="EMBL" id="JAIWYP010000001">
    <property type="protein sequence ID" value="KAH3884716.1"/>
    <property type="molecule type" value="Genomic_DNA"/>
</dbReference>
<dbReference type="Proteomes" id="UP000828390">
    <property type="component" value="Unassembled WGS sequence"/>
</dbReference>
<name>A0A9D4RX94_DREPO</name>
<evidence type="ECO:0000313" key="2">
    <source>
        <dbReference type="EMBL" id="KAH3884716.1"/>
    </source>
</evidence>
<accession>A0A9D4RX94</accession>
<organism evidence="2 3">
    <name type="scientific">Dreissena polymorpha</name>
    <name type="common">Zebra mussel</name>
    <name type="synonym">Mytilus polymorpha</name>
    <dbReference type="NCBI Taxonomy" id="45954"/>
    <lineage>
        <taxon>Eukaryota</taxon>
        <taxon>Metazoa</taxon>
        <taxon>Spiralia</taxon>
        <taxon>Lophotrochozoa</taxon>
        <taxon>Mollusca</taxon>
        <taxon>Bivalvia</taxon>
        <taxon>Autobranchia</taxon>
        <taxon>Heteroconchia</taxon>
        <taxon>Euheterodonta</taxon>
        <taxon>Imparidentia</taxon>
        <taxon>Neoheterodontei</taxon>
        <taxon>Myida</taxon>
        <taxon>Dreissenoidea</taxon>
        <taxon>Dreissenidae</taxon>
        <taxon>Dreissena</taxon>
    </lineage>
</organism>
<keyword evidence="3" id="KW-1185">Reference proteome</keyword>
<reference evidence="2" key="1">
    <citation type="journal article" date="2019" name="bioRxiv">
        <title>The Genome of the Zebra Mussel, Dreissena polymorpha: A Resource for Invasive Species Research.</title>
        <authorList>
            <person name="McCartney M.A."/>
            <person name="Auch B."/>
            <person name="Kono T."/>
            <person name="Mallez S."/>
            <person name="Zhang Y."/>
            <person name="Obille A."/>
            <person name="Becker A."/>
            <person name="Abrahante J.E."/>
            <person name="Garbe J."/>
            <person name="Badalamenti J.P."/>
            <person name="Herman A."/>
            <person name="Mangelson H."/>
            <person name="Liachko I."/>
            <person name="Sullivan S."/>
            <person name="Sone E.D."/>
            <person name="Koren S."/>
            <person name="Silverstein K.A.T."/>
            <person name="Beckman K.B."/>
            <person name="Gohl D.M."/>
        </authorList>
    </citation>
    <scope>NUCLEOTIDE SEQUENCE</scope>
    <source>
        <strain evidence="2">Duluth1</strain>
        <tissue evidence="2">Whole animal</tissue>
    </source>
</reference>
<sequence length="77" mass="8671">MNDIVMARTSLFRQPASQPASPPASQPARIRQSNNQFFPSENLVKNKHYRIYSSLLEKAKKTLQTGRGDPSQLNCIP</sequence>
<comment type="caution">
    <text evidence="2">The sequence shown here is derived from an EMBL/GenBank/DDBJ whole genome shotgun (WGS) entry which is preliminary data.</text>
</comment>